<dbReference type="Proteomes" id="UP000033202">
    <property type="component" value="Unassembled WGS sequence"/>
</dbReference>
<accession>A0A0E9MLB8</accession>
<name>A0A0E9MLB8_9SPHN</name>
<protein>
    <submittedName>
        <fullName evidence="1">Uncharacterized protein</fullName>
    </submittedName>
</protein>
<keyword evidence="2" id="KW-1185">Reference proteome</keyword>
<evidence type="ECO:0000313" key="2">
    <source>
        <dbReference type="Proteomes" id="UP000033202"/>
    </source>
</evidence>
<evidence type="ECO:0000313" key="1">
    <source>
        <dbReference type="EMBL" id="GAO38334.1"/>
    </source>
</evidence>
<dbReference type="AlphaFoldDB" id="A0A0E9MLB8"/>
<dbReference type="STRING" id="1219043.SCH01S_13_00160"/>
<dbReference type="EMBL" id="BBWU01000013">
    <property type="protein sequence ID" value="GAO38334.1"/>
    <property type="molecule type" value="Genomic_DNA"/>
</dbReference>
<organism evidence="1 2">
    <name type="scientific">Sphingomonas changbaiensis NBRC 104936</name>
    <dbReference type="NCBI Taxonomy" id="1219043"/>
    <lineage>
        <taxon>Bacteria</taxon>
        <taxon>Pseudomonadati</taxon>
        <taxon>Pseudomonadota</taxon>
        <taxon>Alphaproteobacteria</taxon>
        <taxon>Sphingomonadales</taxon>
        <taxon>Sphingomonadaceae</taxon>
        <taxon>Sphingomonas</taxon>
    </lineage>
</organism>
<proteinExistence type="predicted"/>
<reference evidence="1 2" key="1">
    <citation type="submission" date="2015-04" db="EMBL/GenBank/DDBJ databases">
        <title>Whole genome shotgun sequence of Sphingomonas changbaiensis NBRC 104936.</title>
        <authorList>
            <person name="Katano-Makiyama Y."/>
            <person name="Hosoyama A."/>
            <person name="Hashimoto M."/>
            <person name="Noguchi M."/>
            <person name="Tsuchikane K."/>
            <person name="Ohji S."/>
            <person name="Yamazoe A."/>
            <person name="Ichikawa N."/>
            <person name="Kimura A."/>
            <person name="Fujita N."/>
        </authorList>
    </citation>
    <scope>NUCLEOTIDE SEQUENCE [LARGE SCALE GENOMIC DNA]</scope>
    <source>
        <strain evidence="1 2">NBRC 104936</strain>
    </source>
</reference>
<gene>
    <name evidence="1" type="ORF">SCH01S_13_00160</name>
</gene>
<sequence length="58" mass="6272">MACFYDGHDCAFQISENFYGGNAQGAEAEFVQPALSRHIPVGPIDQVMSIAIDLNIQA</sequence>
<comment type="caution">
    <text evidence="1">The sequence shown here is derived from an EMBL/GenBank/DDBJ whole genome shotgun (WGS) entry which is preliminary data.</text>
</comment>